<evidence type="ECO:0000256" key="4">
    <source>
        <dbReference type="ARBA" id="ARBA00022989"/>
    </source>
</evidence>
<keyword evidence="3 6" id="KW-0812">Transmembrane</keyword>
<dbReference type="GO" id="GO:0140359">
    <property type="term" value="F:ABC-type transporter activity"/>
    <property type="evidence" value="ECO:0007669"/>
    <property type="project" value="InterPro"/>
</dbReference>
<evidence type="ECO:0000313" key="8">
    <source>
        <dbReference type="EMBL" id="SEH63075.1"/>
    </source>
</evidence>
<gene>
    <name evidence="9" type="ORF">SAMN05216446_1650</name>
    <name evidence="8" type="ORF">SAMN05216447_10823</name>
</gene>
<keyword evidence="4 6" id="KW-1133">Transmembrane helix</keyword>
<dbReference type="Proteomes" id="UP000199128">
    <property type="component" value="Unassembled WGS sequence"/>
</dbReference>
<dbReference type="InterPro" id="IPR051449">
    <property type="entry name" value="ABC-2_transporter_component"/>
</dbReference>
<evidence type="ECO:0000256" key="1">
    <source>
        <dbReference type="ARBA" id="ARBA00004651"/>
    </source>
</evidence>
<sequence length="391" mass="41696">MMRANFKATLLSIVRSPSLLFWPLAFPIILSLVFSMMFSGLEQAYRLQPVSVAVVRDANYDKATGFDELLSSVDDDGDEWHVFDVSSVGSVAEAERKVVDGDVSGYICLDADANPSLHLSPRASFSLGSGSLTSAQSVLDSYIRVRSEMEDLAKKDPMLLADPTVLQRFSSDAVSTERLSVTANDPKASVRYYYALLGMAAGIGSVLAMKAIRETQANATALGARRTLAGFPRWRVLVSSTAAAWLASYACLAVGFAFIRFVLGVDFGGREGLALLALGAASLVSSSAGAIFGTFASDSGSGVLTAITCVLSFFAGLYGTYSQQLSDQVAHNLPLLAAANPIRQISQAFYSLMYYDSLEPFAAHCATLLVTALVLGSVAAVRMRRTSYVNL</sequence>
<evidence type="ECO:0000313" key="11">
    <source>
        <dbReference type="Proteomes" id="UP000199135"/>
    </source>
</evidence>
<dbReference type="Proteomes" id="UP000199135">
    <property type="component" value="Unassembled WGS sequence"/>
</dbReference>
<dbReference type="Pfam" id="PF12698">
    <property type="entry name" value="ABC2_membrane_3"/>
    <property type="match status" value="1"/>
</dbReference>
<feature type="domain" description="ABC-2 type transporter transmembrane" evidence="7">
    <location>
        <begin position="18"/>
        <end position="380"/>
    </location>
</feature>
<evidence type="ECO:0000259" key="7">
    <source>
        <dbReference type="Pfam" id="PF12698"/>
    </source>
</evidence>
<evidence type="ECO:0000256" key="2">
    <source>
        <dbReference type="ARBA" id="ARBA00022475"/>
    </source>
</evidence>
<feature type="transmembrane region" description="Helical" evidence="6">
    <location>
        <begin position="275"/>
        <end position="296"/>
    </location>
</feature>
<evidence type="ECO:0000313" key="10">
    <source>
        <dbReference type="Proteomes" id="UP000199128"/>
    </source>
</evidence>
<feature type="transmembrane region" description="Helical" evidence="6">
    <location>
        <begin position="20"/>
        <end position="41"/>
    </location>
</feature>
<evidence type="ECO:0000313" key="9">
    <source>
        <dbReference type="EMBL" id="SER66684.1"/>
    </source>
</evidence>
<feature type="transmembrane region" description="Helical" evidence="6">
    <location>
        <begin position="302"/>
        <end position="321"/>
    </location>
</feature>
<comment type="subcellular location">
    <subcellularLocation>
        <location evidence="1">Cell membrane</location>
        <topology evidence="1">Multi-pass membrane protein</topology>
    </subcellularLocation>
</comment>
<keyword evidence="5 6" id="KW-0472">Membrane</keyword>
<accession>A0A1H9R1U1</accession>
<reference evidence="9" key="2">
    <citation type="submission" date="2016-10" db="EMBL/GenBank/DDBJ databases">
        <authorList>
            <person name="de Groot N.N."/>
        </authorList>
    </citation>
    <scope>NUCLEOTIDE SEQUENCE [LARGE SCALE GENOMIC DNA]</scope>
    <source>
        <strain evidence="9">KHGC19</strain>
    </source>
</reference>
<feature type="transmembrane region" description="Helical" evidence="6">
    <location>
        <begin position="361"/>
        <end position="381"/>
    </location>
</feature>
<dbReference type="PANTHER" id="PTHR30294:SF29">
    <property type="entry name" value="MULTIDRUG ABC TRANSPORTER PERMEASE YBHS-RELATED"/>
    <property type="match status" value="1"/>
</dbReference>
<keyword evidence="11" id="KW-1185">Reference proteome</keyword>
<organism evidence="9 10">
    <name type="scientific">Parafannyhessea umbonata</name>
    <dbReference type="NCBI Taxonomy" id="604330"/>
    <lineage>
        <taxon>Bacteria</taxon>
        <taxon>Bacillati</taxon>
        <taxon>Actinomycetota</taxon>
        <taxon>Coriobacteriia</taxon>
        <taxon>Coriobacteriales</taxon>
        <taxon>Atopobiaceae</taxon>
        <taxon>Parafannyhessea</taxon>
    </lineage>
</organism>
<dbReference type="EMBL" id="FNWT01000008">
    <property type="protein sequence ID" value="SEH63075.1"/>
    <property type="molecule type" value="Genomic_DNA"/>
</dbReference>
<dbReference type="RefSeq" id="WP_078687772.1">
    <property type="nucleotide sequence ID" value="NZ_FNWT01000008.1"/>
</dbReference>
<name>A0A1H9R1U1_9ACTN</name>
<protein>
    <submittedName>
        <fullName evidence="9">ABC-2 type transport system permease protein</fullName>
    </submittedName>
</protein>
<dbReference type="InterPro" id="IPR013525">
    <property type="entry name" value="ABC2_TM"/>
</dbReference>
<dbReference type="GO" id="GO:0005886">
    <property type="term" value="C:plasma membrane"/>
    <property type="evidence" value="ECO:0007669"/>
    <property type="project" value="UniProtKB-SubCell"/>
</dbReference>
<feature type="transmembrane region" description="Helical" evidence="6">
    <location>
        <begin position="192"/>
        <end position="212"/>
    </location>
</feature>
<proteinExistence type="predicted"/>
<feature type="transmembrane region" description="Helical" evidence="6">
    <location>
        <begin position="242"/>
        <end position="263"/>
    </location>
</feature>
<evidence type="ECO:0000256" key="5">
    <source>
        <dbReference type="ARBA" id="ARBA00023136"/>
    </source>
</evidence>
<keyword evidence="2" id="KW-1003">Cell membrane</keyword>
<evidence type="ECO:0000256" key="3">
    <source>
        <dbReference type="ARBA" id="ARBA00022692"/>
    </source>
</evidence>
<reference evidence="10 11" key="1">
    <citation type="submission" date="2016-10" db="EMBL/GenBank/DDBJ databases">
        <authorList>
            <person name="Varghese N."/>
            <person name="Submissions S."/>
        </authorList>
    </citation>
    <scope>NUCLEOTIDE SEQUENCE [LARGE SCALE GENOMIC DNA]</scope>
    <source>
        <strain evidence="10">KHGC19</strain>
        <strain evidence="8 11">WCP15</strain>
    </source>
</reference>
<evidence type="ECO:0000256" key="6">
    <source>
        <dbReference type="SAM" id="Phobius"/>
    </source>
</evidence>
<dbReference type="AlphaFoldDB" id="A0A1H9R1U1"/>
<dbReference type="PANTHER" id="PTHR30294">
    <property type="entry name" value="MEMBRANE COMPONENT OF ABC TRANSPORTER YHHJ-RELATED"/>
    <property type="match status" value="1"/>
</dbReference>
<dbReference type="EMBL" id="FOGP01000007">
    <property type="protein sequence ID" value="SER66684.1"/>
    <property type="molecule type" value="Genomic_DNA"/>
</dbReference>